<proteinExistence type="inferred from homology"/>
<evidence type="ECO:0000313" key="10">
    <source>
        <dbReference type="Proteomes" id="UP001549031"/>
    </source>
</evidence>
<protein>
    <recommendedName>
        <fullName evidence="3">Lectin-like protein BA14k</fullName>
    </recommendedName>
</protein>
<comment type="caution">
    <text evidence="9">The sequence shown here is derived from an EMBL/GenBank/DDBJ whole genome shotgun (WGS) entry which is preliminary data.</text>
</comment>
<evidence type="ECO:0000313" key="9">
    <source>
        <dbReference type="EMBL" id="MET3585586.1"/>
    </source>
</evidence>
<keyword evidence="10" id="KW-1185">Reference proteome</keyword>
<comment type="similarity">
    <text evidence="2">Belongs to the BA14k family.</text>
</comment>
<evidence type="ECO:0000256" key="6">
    <source>
        <dbReference type="ARBA" id="ARBA00025321"/>
    </source>
</evidence>
<evidence type="ECO:0000256" key="5">
    <source>
        <dbReference type="ARBA" id="ARBA00022734"/>
    </source>
</evidence>
<reference evidence="9 10" key="1">
    <citation type="submission" date="2024-06" db="EMBL/GenBank/DDBJ databases">
        <title>Genomic Encyclopedia of Type Strains, Phase IV (KMG-IV): sequencing the most valuable type-strain genomes for metagenomic binning, comparative biology and taxonomic classification.</title>
        <authorList>
            <person name="Goeker M."/>
        </authorList>
    </citation>
    <scope>NUCLEOTIDE SEQUENCE [LARGE SCALE GENOMIC DNA]</scope>
    <source>
        <strain evidence="9 10">DSM 105042</strain>
    </source>
</reference>
<keyword evidence="7" id="KW-0812">Transmembrane</keyword>
<evidence type="ECO:0000256" key="2">
    <source>
        <dbReference type="ARBA" id="ARBA00010270"/>
    </source>
</evidence>
<keyword evidence="5" id="KW-0430">Lectin</keyword>
<keyword evidence="7" id="KW-0472">Membrane</keyword>
<feature type="signal peptide" evidence="8">
    <location>
        <begin position="1"/>
        <end position="27"/>
    </location>
</feature>
<dbReference type="Proteomes" id="UP001549031">
    <property type="component" value="Unassembled WGS sequence"/>
</dbReference>
<feature type="chain" id="PRO_5045689316" description="Lectin-like protein BA14k" evidence="8">
    <location>
        <begin position="28"/>
        <end position="152"/>
    </location>
</feature>
<feature type="transmembrane region" description="Helical" evidence="7">
    <location>
        <begin position="85"/>
        <end position="102"/>
    </location>
</feature>
<comment type="subcellular location">
    <subcellularLocation>
        <location evidence="1">Membrane</location>
        <topology evidence="1">Single-pass membrane protein</topology>
    </subcellularLocation>
</comment>
<comment type="function">
    <text evidence="6">Has immunoglobulin-binding and hemagglutination properties, and can bind to mannose. Essential for virulence. May be involved in LPS biosynthesis or polysaccharide transport.</text>
</comment>
<dbReference type="InterPro" id="IPR012413">
    <property type="entry name" value="BA14K"/>
</dbReference>
<dbReference type="Pfam" id="PF07886">
    <property type="entry name" value="BA14K"/>
    <property type="match status" value="1"/>
</dbReference>
<evidence type="ECO:0000256" key="3">
    <source>
        <dbReference type="ARBA" id="ARBA00020552"/>
    </source>
</evidence>
<sequence length="152" mass="17348">MQFKMKALAATLLGAAMSFTSIAPAQALVLPAMKGSSISAVQEVQYRRDRDRNYRDRDNDRRGYYRGHRGAREYRRGYRRHSDGWWYPLAAFGAGAVIGGAIQGQNQGQRVRGYSSSHVQWCENRYRTYRASDNSYVPRVGVRAQCQSPYSR</sequence>
<accession>A0ABV2H511</accession>
<evidence type="ECO:0000256" key="8">
    <source>
        <dbReference type="SAM" id="SignalP"/>
    </source>
</evidence>
<keyword evidence="8" id="KW-0732">Signal</keyword>
<evidence type="ECO:0000256" key="7">
    <source>
        <dbReference type="SAM" id="Phobius"/>
    </source>
</evidence>
<name>A0ABV2H511_9HYPH</name>
<gene>
    <name evidence="9" type="ORF">ABID21_001695</name>
</gene>
<keyword evidence="7" id="KW-1133">Transmembrane helix</keyword>
<organism evidence="9 10">
    <name type="scientific">Pseudorhizobium tarimense</name>
    <dbReference type="NCBI Taxonomy" id="1079109"/>
    <lineage>
        <taxon>Bacteria</taxon>
        <taxon>Pseudomonadati</taxon>
        <taxon>Pseudomonadota</taxon>
        <taxon>Alphaproteobacteria</taxon>
        <taxon>Hyphomicrobiales</taxon>
        <taxon>Rhizobiaceae</taxon>
        <taxon>Rhizobium/Agrobacterium group</taxon>
        <taxon>Pseudorhizobium</taxon>
    </lineage>
</organism>
<evidence type="ECO:0000256" key="1">
    <source>
        <dbReference type="ARBA" id="ARBA00004167"/>
    </source>
</evidence>
<keyword evidence="4" id="KW-1003">Cell membrane</keyword>
<evidence type="ECO:0000256" key="4">
    <source>
        <dbReference type="ARBA" id="ARBA00022475"/>
    </source>
</evidence>
<dbReference type="EMBL" id="JBEPLJ010000006">
    <property type="protein sequence ID" value="MET3585586.1"/>
    <property type="molecule type" value="Genomic_DNA"/>
</dbReference>